<dbReference type="InterPro" id="IPR018392">
    <property type="entry name" value="LysM"/>
</dbReference>
<protein>
    <submittedName>
        <fullName evidence="8">LysM domain-containing protein</fullName>
    </submittedName>
</protein>
<feature type="chain" id="PRO_5015392275" evidence="6">
    <location>
        <begin position="23"/>
        <end position="325"/>
    </location>
</feature>
<comment type="caution">
    <text evidence="8">The sequence shown here is derived from an EMBL/GenBank/DDBJ whole genome shotgun (WGS) entry which is preliminary data.</text>
</comment>
<evidence type="ECO:0000259" key="7">
    <source>
        <dbReference type="PROSITE" id="PS51782"/>
    </source>
</evidence>
<feature type="compositionally biased region" description="Polar residues" evidence="5">
    <location>
        <begin position="97"/>
        <end position="112"/>
    </location>
</feature>
<evidence type="ECO:0000256" key="3">
    <source>
        <dbReference type="ARBA" id="ARBA00023026"/>
    </source>
</evidence>
<dbReference type="STRING" id="94208.A0A2S4KW01"/>
<dbReference type="InterPro" id="IPR052210">
    <property type="entry name" value="LysM1-like"/>
</dbReference>
<dbReference type="PROSITE" id="PS51782">
    <property type="entry name" value="LYSM"/>
    <property type="match status" value="1"/>
</dbReference>
<dbReference type="EMBL" id="PKSG01000534">
    <property type="protein sequence ID" value="POR34341.1"/>
    <property type="molecule type" value="Genomic_DNA"/>
</dbReference>
<gene>
    <name evidence="8" type="ORF">TPAR_05485</name>
</gene>
<dbReference type="GO" id="GO:0008061">
    <property type="term" value="F:chitin binding"/>
    <property type="evidence" value="ECO:0007669"/>
    <property type="project" value="UniProtKB-KW"/>
</dbReference>
<reference evidence="8 9" key="1">
    <citation type="submission" date="2018-01" db="EMBL/GenBank/DDBJ databases">
        <title>Harnessing the power of phylogenomics to disentangle the directionality and signatures of interkingdom host jumping in the parasitic fungal genus Tolypocladium.</title>
        <authorList>
            <person name="Quandt C.A."/>
            <person name="Patterson W."/>
            <person name="Spatafora J.W."/>
        </authorList>
    </citation>
    <scope>NUCLEOTIDE SEQUENCE [LARGE SCALE GENOMIC DNA]</scope>
    <source>
        <strain evidence="8 9">NRBC 100945</strain>
    </source>
</reference>
<dbReference type="Pfam" id="PF01476">
    <property type="entry name" value="LysM"/>
    <property type="match status" value="1"/>
</dbReference>
<dbReference type="OrthoDB" id="5985073at2759"/>
<name>A0A2S4KW01_9HYPO</name>
<keyword evidence="9" id="KW-1185">Reference proteome</keyword>
<feature type="compositionally biased region" description="Low complexity" evidence="5">
    <location>
        <begin position="83"/>
        <end position="96"/>
    </location>
</feature>
<feature type="non-terminal residue" evidence="8">
    <location>
        <position position="1"/>
    </location>
</feature>
<sequence length="325" mass="34411">RHIIFLLNGGFLLLASIESCLGAVAGVQHSKPGNPVDSNTTPHCTWWHDCKQSYRATNPSITSTCEGLAVGHSYCVEAAFEPETPTVPGRTTTTLEGQSTQPPTSTGPSNGIETPKPTQPNIVSNCNAFFLVKRDDTCAGFQQWNPAAGSNCGGLWADAYACVSIIGNVPTKPSNGITTPTPTQPDIAGDCNKFYLVKLGDYCAAIASANGITLDDFLQWNPKAGRNCAGLWANAHACVLVRAIPQPRPTLAMASRHPPPSSKAWLTITTNFTGSRPVRCAQVSNPGIGYRWQTLSSGTRISGRIAVGCGVGRTFVSGCYKMPSL</sequence>
<dbReference type="Proteomes" id="UP000237481">
    <property type="component" value="Unassembled WGS sequence"/>
</dbReference>
<evidence type="ECO:0000256" key="2">
    <source>
        <dbReference type="ARBA" id="ARBA00022729"/>
    </source>
</evidence>
<dbReference type="PANTHER" id="PTHR34997:SF2">
    <property type="entry name" value="LYSM DOMAIN-CONTAINING PROTEIN-RELATED"/>
    <property type="match status" value="1"/>
</dbReference>
<organism evidence="8 9">
    <name type="scientific">Tolypocladium paradoxum</name>
    <dbReference type="NCBI Taxonomy" id="94208"/>
    <lineage>
        <taxon>Eukaryota</taxon>
        <taxon>Fungi</taxon>
        <taxon>Dikarya</taxon>
        <taxon>Ascomycota</taxon>
        <taxon>Pezizomycotina</taxon>
        <taxon>Sordariomycetes</taxon>
        <taxon>Hypocreomycetidae</taxon>
        <taxon>Hypocreales</taxon>
        <taxon>Ophiocordycipitaceae</taxon>
        <taxon>Tolypocladium</taxon>
    </lineage>
</organism>
<evidence type="ECO:0000256" key="6">
    <source>
        <dbReference type="SAM" id="SignalP"/>
    </source>
</evidence>
<dbReference type="InterPro" id="IPR036779">
    <property type="entry name" value="LysM_dom_sf"/>
</dbReference>
<keyword evidence="1" id="KW-0147">Chitin-binding</keyword>
<evidence type="ECO:0000256" key="5">
    <source>
        <dbReference type="SAM" id="MobiDB-lite"/>
    </source>
</evidence>
<feature type="signal peptide" evidence="6">
    <location>
        <begin position="1"/>
        <end position="22"/>
    </location>
</feature>
<keyword evidence="2 6" id="KW-0732">Signal</keyword>
<evidence type="ECO:0000313" key="9">
    <source>
        <dbReference type="Proteomes" id="UP000237481"/>
    </source>
</evidence>
<evidence type="ECO:0000256" key="4">
    <source>
        <dbReference type="ARBA" id="ARBA00044955"/>
    </source>
</evidence>
<keyword evidence="3" id="KW-0843">Virulence</keyword>
<feature type="region of interest" description="Disordered" evidence="5">
    <location>
        <begin position="83"/>
        <end position="120"/>
    </location>
</feature>
<dbReference type="Gene3D" id="3.10.350.10">
    <property type="entry name" value="LysM domain"/>
    <property type="match status" value="1"/>
</dbReference>
<dbReference type="AlphaFoldDB" id="A0A2S4KW01"/>
<dbReference type="SUPFAM" id="SSF54106">
    <property type="entry name" value="LysM domain"/>
    <property type="match status" value="1"/>
</dbReference>
<accession>A0A2S4KW01</accession>
<dbReference type="PANTHER" id="PTHR34997">
    <property type="entry name" value="AM15"/>
    <property type="match status" value="1"/>
</dbReference>
<feature type="domain" description="LysM" evidence="7">
    <location>
        <begin position="193"/>
        <end position="239"/>
    </location>
</feature>
<comment type="similarity">
    <text evidence="4">Belongs to the secreted LysM effector family.</text>
</comment>
<dbReference type="CDD" id="cd00118">
    <property type="entry name" value="LysM"/>
    <property type="match status" value="1"/>
</dbReference>
<evidence type="ECO:0000256" key="1">
    <source>
        <dbReference type="ARBA" id="ARBA00022669"/>
    </source>
</evidence>
<evidence type="ECO:0000313" key="8">
    <source>
        <dbReference type="EMBL" id="POR34341.1"/>
    </source>
</evidence>
<proteinExistence type="inferred from homology"/>